<dbReference type="GO" id="GO:0120147">
    <property type="term" value="F:formylglycine-generating oxidase activity"/>
    <property type="evidence" value="ECO:0007669"/>
    <property type="project" value="TreeGrafter"/>
</dbReference>
<proteinExistence type="predicted"/>
<protein>
    <submittedName>
        <fullName evidence="2">FGE-sulfatase domain-containing protein</fullName>
    </submittedName>
</protein>
<feature type="domain" description="Sulfatase-modifying factor enzyme-like" evidence="1">
    <location>
        <begin position="138"/>
        <end position="359"/>
    </location>
</feature>
<dbReference type="Pfam" id="PF03781">
    <property type="entry name" value="FGE-sulfatase"/>
    <property type="match status" value="1"/>
</dbReference>
<dbReference type="InterPro" id="IPR016187">
    <property type="entry name" value="CTDL_fold"/>
</dbReference>
<dbReference type="SUPFAM" id="SSF56436">
    <property type="entry name" value="C-type lectin-like"/>
    <property type="match status" value="1"/>
</dbReference>
<comment type="caution">
    <text evidence="2">The sequence shown here is derived from an EMBL/GenBank/DDBJ whole genome shotgun (WGS) entry which is preliminary data.</text>
</comment>
<sequence>MTNMGKQKVQESECWQKAVLLLKTDMDCRLMVNDDNYGALQKNTPFAIELPFGAHVINVITQDGLLEKEWTQNISSKEQVVHLVCLADDYDRLRAVREAEVREPLGIECWPEGRIQQEQMLAALGAGLDPVFRDTPVTPEMVVIPAGSYRRGNANNKFKVNIVCSFAIGKYPVTVADWKYYVENSGVSYVPSDNGWEGDTLPVTNVNWYDAQNYVRWLSAHTCKTYRLLSEAEWEYASRAGTVTEYYWGDEIGHNNCNCQDSGSEWSRRSASPVGSFKPNAFGIYDMLGNVWEWLEDIWHDNYEESPTDGGAWVVGGNPLGRVMRGGSWSSFPQYARCAHRLGSVPSVRNCNFGLRLARTLP</sequence>
<dbReference type="InterPro" id="IPR042095">
    <property type="entry name" value="SUMF_sf"/>
</dbReference>
<accession>A0A916FBD9</accession>
<evidence type="ECO:0000313" key="3">
    <source>
        <dbReference type="Proteomes" id="UP000675882"/>
    </source>
</evidence>
<evidence type="ECO:0000259" key="1">
    <source>
        <dbReference type="Pfam" id="PF03781"/>
    </source>
</evidence>
<dbReference type="AlphaFoldDB" id="A0A916FBD9"/>
<dbReference type="PANTHER" id="PTHR23150:SF35">
    <property type="entry name" value="BLL6746 PROTEIN"/>
    <property type="match status" value="1"/>
</dbReference>
<dbReference type="InterPro" id="IPR005532">
    <property type="entry name" value="SUMF_dom"/>
</dbReference>
<gene>
    <name evidence="2" type="ORF">NTGZN8_150017</name>
</gene>
<organism evidence="2 3">
    <name type="scientific">Candidatus Nitrotoga fabula</name>
    <dbReference type="NCBI Taxonomy" id="2182327"/>
    <lineage>
        <taxon>Bacteria</taxon>
        <taxon>Pseudomonadati</taxon>
        <taxon>Pseudomonadota</taxon>
        <taxon>Betaproteobacteria</taxon>
        <taxon>Nitrosomonadales</taxon>
        <taxon>Gallionellaceae</taxon>
        <taxon>Candidatus Nitrotoga</taxon>
    </lineage>
</organism>
<dbReference type="PANTHER" id="PTHR23150">
    <property type="entry name" value="SULFATASE MODIFYING FACTOR 1, 2"/>
    <property type="match status" value="1"/>
</dbReference>
<dbReference type="InterPro" id="IPR051043">
    <property type="entry name" value="Sulfatase_Mod_Factor_Kinase"/>
</dbReference>
<dbReference type="EMBL" id="CAJNBL010000007">
    <property type="protein sequence ID" value="CAE6700495.1"/>
    <property type="molecule type" value="Genomic_DNA"/>
</dbReference>
<dbReference type="Proteomes" id="UP000675882">
    <property type="component" value="Unassembled WGS sequence"/>
</dbReference>
<keyword evidence="3" id="KW-1185">Reference proteome</keyword>
<name>A0A916FBD9_9PROT</name>
<reference evidence="2" key="1">
    <citation type="submission" date="2021-02" db="EMBL/GenBank/DDBJ databases">
        <authorList>
            <person name="Han P."/>
        </authorList>
    </citation>
    <scope>NUCLEOTIDE SEQUENCE</scope>
    <source>
        <strain evidence="2">Candidatus Nitrotoga sp. ZN8</strain>
    </source>
</reference>
<evidence type="ECO:0000313" key="2">
    <source>
        <dbReference type="EMBL" id="CAE6700495.1"/>
    </source>
</evidence>
<dbReference type="Gene3D" id="3.90.1580.10">
    <property type="entry name" value="paralog of FGE (formylglycine-generating enzyme)"/>
    <property type="match status" value="1"/>
</dbReference>